<dbReference type="AlphaFoldDB" id="A0A2Z2HTF8"/>
<dbReference type="KEGG" id="naj:B1756_00275"/>
<reference evidence="2" key="1">
    <citation type="submission" date="2017-02" db="EMBL/GenBank/DDBJ databases">
        <title>Natronthermophilus aegyptiacus gen. nov.,sp. nov., an aerobic, extremely halophilic alkalithermophilic archaeon isolated from the athalassohaline Wadi An Natrun, Egypt.</title>
        <authorList>
            <person name="Zhao B."/>
        </authorList>
    </citation>
    <scope>NUCLEOTIDE SEQUENCE [LARGE SCALE GENOMIC DNA]</scope>
    <source>
        <strain evidence="2">JW/NM-HA 15</strain>
    </source>
</reference>
<evidence type="ECO:0000313" key="1">
    <source>
        <dbReference type="EMBL" id="ARS88344.1"/>
    </source>
</evidence>
<sequence>MEILEQVPPNRGTRDAPLETAILEVVALERIPPLESARCDSPRMYSRQGGPSAIMTDAETFLFTSLRGLRLVQFKSRRFRLHRSRVYSRQERGPGAI</sequence>
<dbReference type="Proteomes" id="UP000250088">
    <property type="component" value="Chromosome"/>
</dbReference>
<gene>
    <name evidence="1" type="ORF">B1756_00275</name>
</gene>
<name>A0A2Z2HTF8_9EURY</name>
<dbReference type="EMBL" id="CP019893">
    <property type="protein sequence ID" value="ARS88344.1"/>
    <property type="molecule type" value="Genomic_DNA"/>
</dbReference>
<accession>A0A2Z2HTF8</accession>
<protein>
    <submittedName>
        <fullName evidence="1">Uncharacterized protein</fullName>
    </submittedName>
</protein>
<keyword evidence="2" id="KW-1185">Reference proteome</keyword>
<proteinExistence type="predicted"/>
<organism evidence="1 2">
    <name type="scientific">Natrarchaeobaculum aegyptiacum</name>
    <dbReference type="NCBI Taxonomy" id="745377"/>
    <lineage>
        <taxon>Archaea</taxon>
        <taxon>Methanobacteriati</taxon>
        <taxon>Methanobacteriota</taxon>
        <taxon>Stenosarchaea group</taxon>
        <taxon>Halobacteria</taxon>
        <taxon>Halobacteriales</taxon>
        <taxon>Natrialbaceae</taxon>
        <taxon>Natrarchaeobaculum</taxon>
    </lineage>
</organism>
<evidence type="ECO:0000313" key="2">
    <source>
        <dbReference type="Proteomes" id="UP000250088"/>
    </source>
</evidence>